<evidence type="ECO:0000259" key="5">
    <source>
        <dbReference type="Pfam" id="PF00535"/>
    </source>
</evidence>
<feature type="domain" description="Glycosyltransferase 2-like" evidence="5">
    <location>
        <begin position="15"/>
        <end position="161"/>
    </location>
</feature>
<dbReference type="AlphaFoldDB" id="A0A1U9NPS4"/>
<keyword evidence="2 6" id="KW-0328">Glycosyltransferase</keyword>
<evidence type="ECO:0000313" key="7">
    <source>
        <dbReference type="Proteomes" id="UP000189674"/>
    </source>
</evidence>
<keyword evidence="3 6" id="KW-0808">Transferase</keyword>
<comment type="similarity">
    <text evidence="1">Belongs to the glycosyltransferase 2 family.</text>
</comment>
<protein>
    <submittedName>
        <fullName evidence="6">Poly-beta-1,6-N-acetyl-D-glucosamine synthase</fullName>
        <ecNumber evidence="6">2.4.1.-</ecNumber>
    </submittedName>
</protein>
<name>A0A1U9NPS4_9BACT</name>
<dbReference type="KEGG" id="alus:STSP2_02804"/>
<dbReference type="CDD" id="cd02525">
    <property type="entry name" value="Succinoglycan_BP_ExoA"/>
    <property type="match status" value="1"/>
</dbReference>
<dbReference type="EC" id="2.4.1.-" evidence="6"/>
<dbReference type="PANTHER" id="PTHR43630:SF1">
    <property type="entry name" value="POLY-BETA-1,6-N-ACETYL-D-GLUCOSAMINE SYNTHASE"/>
    <property type="match status" value="1"/>
</dbReference>
<dbReference type="OrthoDB" id="9766971at2"/>
<organism evidence="6 7">
    <name type="scientific">Anaerohalosphaera lusitana</name>
    <dbReference type="NCBI Taxonomy" id="1936003"/>
    <lineage>
        <taxon>Bacteria</taxon>
        <taxon>Pseudomonadati</taxon>
        <taxon>Planctomycetota</taxon>
        <taxon>Phycisphaerae</taxon>
        <taxon>Sedimentisphaerales</taxon>
        <taxon>Anaerohalosphaeraceae</taxon>
        <taxon>Anaerohalosphaera</taxon>
    </lineage>
</organism>
<dbReference type="PANTHER" id="PTHR43630">
    <property type="entry name" value="POLY-BETA-1,6-N-ACETYL-D-GLUCOSAMINE SYNTHASE"/>
    <property type="match status" value="1"/>
</dbReference>
<dbReference type="GO" id="GO:0016757">
    <property type="term" value="F:glycosyltransferase activity"/>
    <property type="evidence" value="ECO:0007669"/>
    <property type="project" value="UniProtKB-KW"/>
</dbReference>
<evidence type="ECO:0000256" key="2">
    <source>
        <dbReference type="ARBA" id="ARBA00022676"/>
    </source>
</evidence>
<feature type="transmembrane region" description="Helical" evidence="4">
    <location>
        <begin position="261"/>
        <end position="291"/>
    </location>
</feature>
<reference evidence="7" key="1">
    <citation type="submission" date="2017-02" db="EMBL/GenBank/DDBJ databases">
        <title>Comparative genomics and description of representatives of a novel lineage of planctomycetes thriving in anoxic sediments.</title>
        <authorList>
            <person name="Spring S."/>
            <person name="Bunk B."/>
            <person name="Sproer C."/>
        </authorList>
    </citation>
    <scope>NUCLEOTIDE SEQUENCE [LARGE SCALE GENOMIC DNA]</scope>
    <source>
        <strain evidence="7">ST-NAGAB-D1</strain>
    </source>
</reference>
<proteinExistence type="inferred from homology"/>
<keyword evidence="4" id="KW-0812">Transmembrane</keyword>
<dbReference type="STRING" id="1936003.STSP2_02804"/>
<keyword evidence="4" id="KW-1133">Transmembrane helix</keyword>
<dbReference type="Proteomes" id="UP000189674">
    <property type="component" value="Chromosome"/>
</dbReference>
<evidence type="ECO:0000313" key="6">
    <source>
        <dbReference type="EMBL" id="AQT69610.1"/>
    </source>
</evidence>
<keyword evidence="4" id="KW-0472">Membrane</keyword>
<dbReference type="Pfam" id="PF00535">
    <property type="entry name" value="Glycos_transf_2"/>
    <property type="match status" value="1"/>
</dbReference>
<feature type="transmembrane region" description="Helical" evidence="4">
    <location>
        <begin position="311"/>
        <end position="338"/>
    </location>
</feature>
<dbReference type="EMBL" id="CP019791">
    <property type="protein sequence ID" value="AQT69610.1"/>
    <property type="molecule type" value="Genomic_DNA"/>
</dbReference>
<keyword evidence="7" id="KW-1185">Reference proteome</keyword>
<gene>
    <name evidence="6" type="primary">pgaC</name>
    <name evidence="6" type="ORF">STSP2_02804</name>
</gene>
<dbReference type="InterPro" id="IPR001173">
    <property type="entry name" value="Glyco_trans_2-like"/>
</dbReference>
<dbReference type="SUPFAM" id="SSF53448">
    <property type="entry name" value="Nucleotide-diphospho-sugar transferases"/>
    <property type="match status" value="1"/>
</dbReference>
<dbReference type="Gene3D" id="3.90.550.10">
    <property type="entry name" value="Spore Coat Polysaccharide Biosynthesis Protein SpsA, Chain A"/>
    <property type="match status" value="1"/>
</dbReference>
<evidence type="ECO:0000256" key="1">
    <source>
        <dbReference type="ARBA" id="ARBA00006739"/>
    </source>
</evidence>
<evidence type="ECO:0000256" key="3">
    <source>
        <dbReference type="ARBA" id="ARBA00022679"/>
    </source>
</evidence>
<dbReference type="InterPro" id="IPR029044">
    <property type="entry name" value="Nucleotide-diphossugar_trans"/>
</dbReference>
<dbReference type="RefSeq" id="WP_146663278.1">
    <property type="nucleotide sequence ID" value="NZ_CP019791.1"/>
</dbReference>
<sequence length="353" mass="39185">MTISIKPSQDHPDVSIVMPCRNEEAHIAQCIQSVLDQDYPADNYELLIVDGMSDDQTRKIVHDNFGNTENIRVIDNPARTTPHALNAGIKNARGQIIMIMGAHAHYASDYVSKCVKSLLSTDADNVGGICRVLCDDKNLLHRSIAAALSSPFGVGNSYFRIGTAERRYVDTVFGGCYRKEIFEKIGLFDTDLLRGQDTEFNARLRKNGGKILLDPQIVSAYVARDTLKKLVKMEWQYGYFKPLVIKKVGGLFTLRQTVPPAFVLTLGILLVTSFFSLLSFYILLSLLLLYLSVNIPASTSIALRKGIGQILFLPVIFAIIHFCWGTGFLAGTIDFILLSKESKEGLTDISLTR</sequence>
<accession>A0A1U9NPS4</accession>
<evidence type="ECO:0000256" key="4">
    <source>
        <dbReference type="SAM" id="Phobius"/>
    </source>
</evidence>